<dbReference type="NCBIfam" id="TIGR03661">
    <property type="entry name" value="T1SS_VCA0849"/>
    <property type="match status" value="1"/>
</dbReference>
<comment type="subcellular location">
    <subcellularLocation>
        <location evidence="1">Secreted</location>
    </subcellularLocation>
</comment>
<reference evidence="3 4" key="1">
    <citation type="submission" date="2020-07" db="EMBL/GenBank/DDBJ databases">
        <title>Taxonomic revisions and descriptions of new bacterial species based on genomic comparisons in the high-G+C-content subgroup of the family Alcaligenaceae.</title>
        <authorList>
            <person name="Szabo A."/>
            <person name="Felfoldi T."/>
        </authorList>
    </citation>
    <scope>NUCLEOTIDE SEQUENCE [LARGE SCALE GENOMIC DNA]</scope>
    <source>
        <strain evidence="3 4">LMG 24012</strain>
    </source>
</reference>
<gene>
    <name evidence="3" type="ORF">H0A72_00425</name>
</gene>
<sequence length="653" mass="66367">MATLPASVLFNPVWYLNRNPDVAAAVRLGHTTAELHFELHGKAEGRAPGPLFNPQEYLAKNPDVAAAVKAGEISAFDHFVLYGAAEGRSPSSIFDISFYLSQNPDVAAAVAAGYISAIQHILLYGLAEGRQLLPFLNLKGYLDANPDVAEAVRNGQTDPLTHLLQYGIAEGRPLSNGVSLSLFAADPAFKAAITEGRYEDAVAIVGKVAPFLPTFTPPTGWVPAANTPIPIDFVPPKGVKLIVPPSVTVPPDVVLPDTVEHETPPAPGPTITFTVTESGSAPTVAVAFEHASSTISVVEEGGKLKFTSGSTSISTTADAAGIGIIHVPAGTTMSGAVGVLGGKAISGGGNLTLVGPSTVAQVAGVDFSGVAGVVIYSITDTWAHVQPELDDDLITDAAAVSVTDAVTLDIAGFNNLPPTLTFTGGYRISDTIDAAHNKNFSDAVWAGIKGVTLAGSAGDQTVTGSAFVDQIAGGDGADTLSGGDGNDTLFGGAGNDILIGGNGIDKFLFIAGADATAAAVAAANGADTITDFKSSDGDILDVAQLLTGVRNFIKGDFSTLSGSIGNYNMAVITDAQNVSGNALAAADVDHLAYSVSNHAGSGILVFNNNGAVQIWYDSAMGAHRGGSDVVLIGTITTANAAADLAALTAFNFG</sequence>
<dbReference type="Proteomes" id="UP000559809">
    <property type="component" value="Unassembled WGS sequence"/>
</dbReference>
<name>A0A853G025_9BURK</name>
<accession>A0A853G025</accession>
<dbReference type="RefSeq" id="WP_180152805.1">
    <property type="nucleotide sequence ID" value="NZ_JACCEM010000001.1"/>
</dbReference>
<protein>
    <submittedName>
        <fullName evidence="3">Type I secretion C-terminal target domain-containing protein</fullName>
    </submittedName>
</protein>
<dbReference type="InterPro" id="IPR050557">
    <property type="entry name" value="RTX_toxin/Mannuronan_C5-epim"/>
</dbReference>
<dbReference type="GO" id="GO:0005509">
    <property type="term" value="F:calcium ion binding"/>
    <property type="evidence" value="ECO:0007669"/>
    <property type="project" value="InterPro"/>
</dbReference>
<dbReference type="SUPFAM" id="SSF51120">
    <property type="entry name" value="beta-Roll"/>
    <property type="match status" value="1"/>
</dbReference>
<evidence type="ECO:0000256" key="1">
    <source>
        <dbReference type="ARBA" id="ARBA00004613"/>
    </source>
</evidence>
<proteinExistence type="predicted"/>
<dbReference type="PANTHER" id="PTHR38340">
    <property type="entry name" value="S-LAYER PROTEIN"/>
    <property type="match status" value="1"/>
</dbReference>
<keyword evidence="4" id="KW-1185">Reference proteome</keyword>
<dbReference type="AlphaFoldDB" id="A0A853G025"/>
<dbReference type="Pfam" id="PF00353">
    <property type="entry name" value="HemolysinCabind"/>
    <property type="match status" value="1"/>
</dbReference>
<dbReference type="InterPro" id="IPR019960">
    <property type="entry name" value="T1SS_VCA0849"/>
</dbReference>
<evidence type="ECO:0000313" key="3">
    <source>
        <dbReference type="EMBL" id="NYT47766.1"/>
    </source>
</evidence>
<organism evidence="3 4">
    <name type="scientific">Parapusillimonas granuli</name>
    <dbReference type="NCBI Taxonomy" id="380911"/>
    <lineage>
        <taxon>Bacteria</taxon>
        <taxon>Pseudomonadati</taxon>
        <taxon>Pseudomonadota</taxon>
        <taxon>Betaproteobacteria</taxon>
        <taxon>Burkholderiales</taxon>
        <taxon>Alcaligenaceae</taxon>
        <taxon>Parapusillimonas</taxon>
    </lineage>
</organism>
<comment type="caution">
    <text evidence="3">The sequence shown here is derived from an EMBL/GenBank/DDBJ whole genome shotgun (WGS) entry which is preliminary data.</text>
</comment>
<dbReference type="PROSITE" id="PS00330">
    <property type="entry name" value="HEMOLYSIN_CALCIUM"/>
    <property type="match status" value="2"/>
</dbReference>
<dbReference type="PRINTS" id="PR00313">
    <property type="entry name" value="CABNDNGRPT"/>
</dbReference>
<dbReference type="GO" id="GO:0005576">
    <property type="term" value="C:extracellular region"/>
    <property type="evidence" value="ECO:0007669"/>
    <property type="project" value="UniProtKB-SubCell"/>
</dbReference>
<dbReference type="InterPro" id="IPR011049">
    <property type="entry name" value="Serralysin-like_metalloprot_C"/>
</dbReference>
<dbReference type="EMBL" id="JACCEM010000001">
    <property type="protein sequence ID" value="NYT47766.1"/>
    <property type="molecule type" value="Genomic_DNA"/>
</dbReference>
<evidence type="ECO:0000256" key="2">
    <source>
        <dbReference type="ARBA" id="ARBA00022525"/>
    </source>
</evidence>
<dbReference type="InterPro" id="IPR018511">
    <property type="entry name" value="Hemolysin-typ_Ca-bd_CS"/>
</dbReference>
<dbReference type="PANTHER" id="PTHR38340:SF1">
    <property type="entry name" value="S-LAYER PROTEIN"/>
    <property type="match status" value="1"/>
</dbReference>
<dbReference type="Gene3D" id="2.150.10.10">
    <property type="entry name" value="Serralysin-like metalloprotease, C-terminal"/>
    <property type="match status" value="1"/>
</dbReference>
<evidence type="ECO:0000313" key="4">
    <source>
        <dbReference type="Proteomes" id="UP000559809"/>
    </source>
</evidence>
<dbReference type="InterPro" id="IPR001343">
    <property type="entry name" value="Hemolysn_Ca-bd"/>
</dbReference>
<keyword evidence="2" id="KW-0964">Secreted</keyword>